<evidence type="ECO:0000259" key="7">
    <source>
        <dbReference type="Pfam" id="PF12231"/>
    </source>
</evidence>
<dbReference type="Gene3D" id="1.25.10.10">
    <property type="entry name" value="Leucine-rich Repeat Variant"/>
    <property type="match status" value="1"/>
</dbReference>
<evidence type="ECO:0000256" key="4">
    <source>
        <dbReference type="ARBA" id="ARBA00022895"/>
    </source>
</evidence>
<keyword evidence="6" id="KW-0131">Cell cycle</keyword>
<evidence type="ECO:0000313" key="8">
    <source>
        <dbReference type="EnsemblPlants" id="MELO3C029461.2.1"/>
    </source>
</evidence>
<dbReference type="Gramene" id="MELO3C029461.2.1">
    <property type="protein sequence ID" value="MELO3C029461.2.1"/>
    <property type="gene ID" value="MELO3C029461.2"/>
</dbReference>
<proteinExistence type="predicted"/>
<dbReference type="GO" id="GO:0005634">
    <property type="term" value="C:nucleus"/>
    <property type="evidence" value="ECO:0007669"/>
    <property type="project" value="UniProtKB-SubCell"/>
</dbReference>
<feature type="domain" description="Telomere-associated protein Rif1 N-terminal" evidence="7">
    <location>
        <begin position="57"/>
        <end position="336"/>
    </location>
</feature>
<keyword evidence="3" id="KW-0158">Chromosome</keyword>
<reference evidence="8" key="1">
    <citation type="submission" date="2023-03" db="UniProtKB">
        <authorList>
            <consortium name="EnsemblPlants"/>
        </authorList>
    </citation>
    <scope>IDENTIFICATION</scope>
</reference>
<evidence type="ECO:0000256" key="1">
    <source>
        <dbReference type="ARBA" id="ARBA00004123"/>
    </source>
</evidence>
<dbReference type="InterPro" id="IPR022031">
    <property type="entry name" value="Rif1_N"/>
</dbReference>
<dbReference type="InterPro" id="IPR016024">
    <property type="entry name" value="ARM-type_fold"/>
</dbReference>
<sequence length="1153" mass="129849">TIFGAKLIFLLPLGLSFLSFVSSLFTLHSSAMADISNRLQQINTLICSGVKANKSLAYSSLLQIQQASNTNHTSIDALAEFSRDSIHPIVSDTQDEDEEIAAQALKCLGFIIYHSSIVAAIPAKEANFIFKSLAELISRTRLKSVCNLGVWCISIQQLDSDILAMNFQSLLLAVTRALNNPYGSLSTTFEAIQAITMLAAKLSDKMRESSNIWAPPIYRRLLSSDKRERDMSERCLLKIRSTILPPPLVLSKVLVKDMKESLLIGMDKLLSLGMKVQAIAAWGWFIRILGSHSMKNRSLVNNMLKIPERTFSDHDPQVQIASQVAWEGVIDALVHTPNLLCKFNLVKEKDSNQTVQLLNGNNCEIQANGFSKSIKLIMVPLVGVMLSKCDILVRVSCLNTWHYLLYKLESFVNSPSVIKLVLEPVLEAIFQLVPDNENLRLWTMCLSFLDDFLLAKCSHMDNDVTAQLCYKSEMVTSETVYSEAGERFWKRPIRWLPWNLNHLNFHLKMICVITSSASMETFNNENRTFAYDACQKLFKSVLKGLQLELKKPSANYDDVMFAIREILKFLRHLSDDKSGDVHIHHHLHYAVLHFIQAVTKELEPSILGSPLYEVELDLKAMDAVQSVNHTSYAQVLGVPSISHMDKVAPIIYLVVMYSLVTVRSTSKMHLTDCILKEMHKYFELVFSSFIPPNNLLAAASLVLYKNIVPSSLKIWIEIAKGLMESSTMGNHLTLKTKSETEGVDTICHFLSYPFVVCSSKKLCGSPLESLELESVVQVWNSLYGSVNTLQLDSFVSISFTEGLASMLKGCLDDQRMPGCGSESCSSCEDFIVVFLSIFVNIVTNLLNGLQISKRRSDRIMRKDSNREKSSFNSSSLRLAARFIGLLWIKQGKNSSNWLSRVFSALAQFVSCLHLKHEIFEFIEIISSPLLLWLTKMETLDESINSELQILWSKITSHLQKGCPSLVSDSAFLKLLAPLLEKTLDHPNPSISERTITFWSSSFGEHLFASYPQNLLPILHKLSRNGRIKLQKRCLWVIEQCPGRQENADPPFSHRVSATSINSSKRIQIMTTTNHDKQKEDTPTPNPKRKKIELTQHQKEVRQAQQGRTWDCGGHGPGIRTYTSLDFSQVVDDSEESQDTQNLDSILEMARADN</sequence>
<evidence type="ECO:0000256" key="2">
    <source>
        <dbReference type="ARBA" id="ARBA00004574"/>
    </source>
</evidence>
<evidence type="ECO:0000256" key="5">
    <source>
        <dbReference type="ARBA" id="ARBA00023242"/>
    </source>
</evidence>
<dbReference type="PANTHER" id="PTHR22928:SF3">
    <property type="entry name" value="TELOMERE-ASSOCIATED PROTEIN RIF1"/>
    <property type="match status" value="1"/>
</dbReference>
<protein>
    <recommendedName>
        <fullName evidence="7">Telomere-associated protein Rif1 N-terminal domain-containing protein</fullName>
    </recommendedName>
</protein>
<keyword evidence="4" id="KW-0779">Telomere</keyword>
<dbReference type="InterPro" id="IPR011989">
    <property type="entry name" value="ARM-like"/>
</dbReference>
<organism evidence="8">
    <name type="scientific">Cucumis melo</name>
    <name type="common">Muskmelon</name>
    <dbReference type="NCBI Taxonomy" id="3656"/>
    <lineage>
        <taxon>Eukaryota</taxon>
        <taxon>Viridiplantae</taxon>
        <taxon>Streptophyta</taxon>
        <taxon>Embryophyta</taxon>
        <taxon>Tracheophyta</taxon>
        <taxon>Spermatophyta</taxon>
        <taxon>Magnoliopsida</taxon>
        <taxon>eudicotyledons</taxon>
        <taxon>Gunneridae</taxon>
        <taxon>Pentapetalae</taxon>
        <taxon>rosids</taxon>
        <taxon>fabids</taxon>
        <taxon>Cucurbitales</taxon>
        <taxon>Cucurbitaceae</taxon>
        <taxon>Benincaseae</taxon>
        <taxon>Cucumis</taxon>
    </lineage>
</organism>
<dbReference type="GO" id="GO:0000723">
    <property type="term" value="P:telomere maintenance"/>
    <property type="evidence" value="ECO:0007669"/>
    <property type="project" value="TreeGrafter"/>
</dbReference>
<dbReference type="PANTHER" id="PTHR22928">
    <property type="entry name" value="TELOMERE-ASSOCIATED PROTEIN RIF1"/>
    <property type="match status" value="1"/>
</dbReference>
<evidence type="ECO:0000256" key="3">
    <source>
        <dbReference type="ARBA" id="ARBA00022454"/>
    </source>
</evidence>
<accession>A0A9I9E6I0</accession>
<evidence type="ECO:0000256" key="6">
    <source>
        <dbReference type="ARBA" id="ARBA00023306"/>
    </source>
</evidence>
<dbReference type="GO" id="GO:0000781">
    <property type="term" value="C:chromosome, telomeric region"/>
    <property type="evidence" value="ECO:0007669"/>
    <property type="project" value="UniProtKB-SubCell"/>
</dbReference>
<comment type="subcellular location">
    <subcellularLocation>
        <location evidence="2">Chromosome</location>
        <location evidence="2">Telomere</location>
    </subcellularLocation>
    <subcellularLocation>
        <location evidence="1">Nucleus</location>
    </subcellularLocation>
</comment>
<dbReference type="AlphaFoldDB" id="A0A9I9E6I0"/>
<dbReference type="Pfam" id="PF12231">
    <property type="entry name" value="Rif1_N"/>
    <property type="match status" value="1"/>
</dbReference>
<name>A0A9I9E6I0_CUCME</name>
<dbReference type="SUPFAM" id="SSF48371">
    <property type="entry name" value="ARM repeat"/>
    <property type="match status" value="2"/>
</dbReference>
<dbReference type="EnsemblPlants" id="MELO3C029461.2.1">
    <property type="protein sequence ID" value="MELO3C029461.2.1"/>
    <property type="gene ID" value="MELO3C029461.2"/>
</dbReference>
<keyword evidence="5" id="KW-0539">Nucleus</keyword>